<keyword evidence="2" id="KW-1185">Reference proteome</keyword>
<dbReference type="RefSeq" id="WP_092067941.1">
    <property type="nucleotide sequence ID" value="NZ_FNHB01000001.1"/>
</dbReference>
<reference evidence="1 2" key="1">
    <citation type="submission" date="2016-10" db="EMBL/GenBank/DDBJ databases">
        <authorList>
            <person name="de Groot N.N."/>
        </authorList>
    </citation>
    <scope>NUCLEOTIDE SEQUENCE [LARGE SCALE GENOMIC DNA]</scope>
    <source>
        <strain evidence="1 2">DSM 1736</strain>
    </source>
</reference>
<protein>
    <submittedName>
        <fullName evidence="1">Uncharacterized protein</fullName>
    </submittedName>
</protein>
<dbReference type="AlphaFoldDB" id="A0A1G9LXM5"/>
<dbReference type="Proteomes" id="UP000214880">
    <property type="component" value="Unassembled WGS sequence"/>
</dbReference>
<proteinExistence type="predicted"/>
<accession>A0A1G9LXM5</accession>
<dbReference type="EMBL" id="FNHB01000001">
    <property type="protein sequence ID" value="SDL66676.1"/>
    <property type="molecule type" value="Genomic_DNA"/>
</dbReference>
<dbReference type="STRING" id="146817.SAMN04488502_101500"/>
<sequence length="229" mass="26286">MNEIKISLDSESYTSKPIGSEAAQISNRIAKNIEVLNCPASIYSFVLDVGHRGHAFSPATFLNGSRKIDNFDQMQLLVLDFDGGISHKDVFDRARRYDIPILFSYETFSSTEEDERFRVCFLNDIPISDPKAAKITKNLLRTIFSESDKHDSDISRMYYGGDQLLYFDQSIPTANIESLNRNMTVFLRDKYTGNYKREIKKFSMDNKVALNKTICWIFLCKKSTPKILV</sequence>
<evidence type="ECO:0000313" key="2">
    <source>
        <dbReference type="Proteomes" id="UP000214880"/>
    </source>
</evidence>
<organism evidence="1 2">
    <name type="scientific">Dendrosporobacter quercicolus</name>
    <dbReference type="NCBI Taxonomy" id="146817"/>
    <lineage>
        <taxon>Bacteria</taxon>
        <taxon>Bacillati</taxon>
        <taxon>Bacillota</taxon>
        <taxon>Negativicutes</taxon>
        <taxon>Selenomonadales</taxon>
        <taxon>Sporomusaceae</taxon>
        <taxon>Dendrosporobacter</taxon>
    </lineage>
</organism>
<gene>
    <name evidence="1" type="ORF">SAMN04488502_101500</name>
</gene>
<name>A0A1G9LXM5_9FIRM</name>
<evidence type="ECO:0000313" key="1">
    <source>
        <dbReference type="EMBL" id="SDL66676.1"/>
    </source>
</evidence>
<dbReference type="OrthoDB" id="581132at2"/>